<sequence>MRIRLFSLILITSLLLIACKGKGVLTLWYPTTPPEGFLNVVDGKLVIDSTKVMSVKTVVFTNLKSKKDTIVFTDTLSQLTTSGVSFVKEIEIQKKSKVSVYFEYSDGTVAFLSFDKFTDSDVFIINGPILFVSRRCGIGFIIRQFKKHESFAM</sequence>
<protein>
    <recommendedName>
        <fullName evidence="2">Lipoprotein</fullName>
    </recommendedName>
</protein>
<proteinExistence type="predicted"/>
<organism evidence="1">
    <name type="scientific">bioreactor metagenome</name>
    <dbReference type="NCBI Taxonomy" id="1076179"/>
    <lineage>
        <taxon>unclassified sequences</taxon>
        <taxon>metagenomes</taxon>
        <taxon>ecological metagenomes</taxon>
    </lineage>
</organism>
<comment type="caution">
    <text evidence="1">The sequence shown here is derived from an EMBL/GenBank/DDBJ whole genome shotgun (WGS) entry which is preliminary data.</text>
</comment>
<reference evidence="1" key="1">
    <citation type="submission" date="2019-08" db="EMBL/GenBank/DDBJ databases">
        <authorList>
            <person name="Kucharzyk K."/>
            <person name="Murdoch R.W."/>
            <person name="Higgins S."/>
            <person name="Loffler F."/>
        </authorList>
    </citation>
    <scope>NUCLEOTIDE SEQUENCE</scope>
</reference>
<evidence type="ECO:0008006" key="2">
    <source>
        <dbReference type="Google" id="ProtNLM"/>
    </source>
</evidence>
<dbReference type="EMBL" id="VSSQ01012096">
    <property type="protein sequence ID" value="MPM48437.1"/>
    <property type="molecule type" value="Genomic_DNA"/>
</dbReference>
<evidence type="ECO:0000313" key="1">
    <source>
        <dbReference type="EMBL" id="MPM48437.1"/>
    </source>
</evidence>
<name>A0A645A5R9_9ZZZZ</name>
<gene>
    <name evidence="1" type="ORF">SDC9_95162</name>
</gene>
<dbReference type="AlphaFoldDB" id="A0A645A5R9"/>
<dbReference type="PROSITE" id="PS51257">
    <property type="entry name" value="PROKAR_LIPOPROTEIN"/>
    <property type="match status" value="1"/>
</dbReference>
<accession>A0A645A5R9</accession>